<feature type="transmembrane region" description="Helical" evidence="1">
    <location>
        <begin position="85"/>
        <end position="105"/>
    </location>
</feature>
<keyword evidence="1" id="KW-0812">Transmembrane</keyword>
<gene>
    <name evidence="2" type="ORF">WQQ_26320</name>
</gene>
<organism evidence="2 3">
    <name type="scientific">Hydrocarboniphaga effusa AP103</name>
    <dbReference type="NCBI Taxonomy" id="1172194"/>
    <lineage>
        <taxon>Bacteria</taxon>
        <taxon>Pseudomonadati</taxon>
        <taxon>Pseudomonadota</taxon>
        <taxon>Gammaproteobacteria</taxon>
        <taxon>Nevskiales</taxon>
        <taxon>Nevskiaceae</taxon>
        <taxon>Hydrocarboniphaga</taxon>
    </lineage>
</organism>
<keyword evidence="3" id="KW-1185">Reference proteome</keyword>
<reference evidence="2 3" key="1">
    <citation type="journal article" date="2012" name="J. Bacteriol.">
        <title>Genome Sequence of n-Alkane-Degrading Hydrocarboniphaga effusa Strain AP103T (ATCC BAA-332T).</title>
        <authorList>
            <person name="Chang H.K."/>
            <person name="Zylstra G.J."/>
            <person name="Chae J.C."/>
        </authorList>
    </citation>
    <scope>NUCLEOTIDE SEQUENCE [LARGE SCALE GENOMIC DNA]</scope>
    <source>
        <strain evidence="2 3">AP103</strain>
    </source>
</reference>
<proteinExistence type="predicted"/>
<dbReference type="AlphaFoldDB" id="I8T571"/>
<dbReference type="EMBL" id="AKGD01000002">
    <property type="protein sequence ID" value="EIT69050.1"/>
    <property type="molecule type" value="Genomic_DNA"/>
</dbReference>
<evidence type="ECO:0000313" key="2">
    <source>
        <dbReference type="EMBL" id="EIT69050.1"/>
    </source>
</evidence>
<feature type="transmembrane region" description="Helical" evidence="1">
    <location>
        <begin position="20"/>
        <end position="46"/>
    </location>
</feature>
<comment type="caution">
    <text evidence="2">The sequence shown here is derived from an EMBL/GenBank/DDBJ whole genome shotgun (WGS) entry which is preliminary data.</text>
</comment>
<accession>I8T571</accession>
<evidence type="ECO:0000256" key="1">
    <source>
        <dbReference type="SAM" id="Phobius"/>
    </source>
</evidence>
<keyword evidence="1" id="KW-1133">Transmembrane helix</keyword>
<evidence type="ECO:0000313" key="3">
    <source>
        <dbReference type="Proteomes" id="UP000003704"/>
    </source>
</evidence>
<protein>
    <submittedName>
        <fullName evidence="2">Uncharacterized protein</fullName>
    </submittedName>
</protein>
<keyword evidence="1" id="KW-0472">Membrane</keyword>
<name>I8T571_9GAMM</name>
<feature type="transmembrane region" description="Helical" evidence="1">
    <location>
        <begin position="112"/>
        <end position="129"/>
    </location>
</feature>
<feature type="transmembrane region" description="Helical" evidence="1">
    <location>
        <begin position="58"/>
        <end position="79"/>
    </location>
</feature>
<dbReference type="Proteomes" id="UP000003704">
    <property type="component" value="Unassembled WGS sequence"/>
</dbReference>
<sequence>MFYMAEHGFFSYDFISQGVFGMKLFIVTALLSAAITAAGLYGLPFLGFAALKKKSVGWPLWLAFSVLGLIAWCIVFMAVYNGPDVSRVIFMCGITAVLAVHAAITTMCQAKYGFFSLLAVTVLAVYLPASCSSQAAQWVGLGLASYGAGGLSPITVHAKDSKDVVHGKLLLQSPNTLYLVTESSGDAPVTFPIANAKAFCVGRKGKAPDRCI</sequence>